<dbReference type="SUPFAM" id="SSF63829">
    <property type="entry name" value="Calcium-dependent phosphotriesterase"/>
    <property type="match status" value="1"/>
</dbReference>
<dbReference type="STRING" id="1279009.ADICEAN_02507"/>
<evidence type="ECO:0008006" key="3">
    <source>
        <dbReference type="Google" id="ProtNLM"/>
    </source>
</evidence>
<sequence>MANLTGIRWSLRPLKSSLIPLWAALLCSLLPLTATAQKLLLKESFAIPTAVAATQDVQGALYLATQQGQVHQLDGSGKKLGQFSPDDMLYINSLQALPGLHLLLFDRTNQQLLWLDRFMTLKRSYSLAGDNRSGLSSPGLIDAVAPAEGNALWLVDGSQQRLLKQQLPEGEVLLSVPLNLVSTAQKLAISYMREHKGKLYLYSSGSGMLVFDIQGNYEQTLKMPEARDLWLEGGRFYFTRPGYLGFLDLDTKEVIQIPVLDKDVRQLLVKGSTIWLLGQGQAVKYLLMP</sequence>
<keyword evidence="2" id="KW-1185">Reference proteome</keyword>
<proteinExistence type="predicted"/>
<name>M7N111_9BACT</name>
<reference evidence="1 2" key="1">
    <citation type="journal article" date="2013" name="Genome Announc.">
        <title>Draft Genome Sequence of Cesiribacter andamanensis Strain AMV16T, Isolated from a Soil Sample from a Mud Volcano in the Andaman Islands, India.</title>
        <authorList>
            <person name="Shivaji S."/>
            <person name="Ara S."/>
            <person name="Begum Z."/>
            <person name="Srinivas T.N."/>
            <person name="Singh A."/>
            <person name="Kumar Pinnaka A."/>
        </authorList>
    </citation>
    <scope>NUCLEOTIDE SEQUENCE [LARGE SCALE GENOMIC DNA]</scope>
    <source>
        <strain evidence="1 2">AMV16</strain>
    </source>
</reference>
<dbReference type="AlphaFoldDB" id="M7N111"/>
<dbReference type="Proteomes" id="UP000011910">
    <property type="component" value="Unassembled WGS sequence"/>
</dbReference>
<evidence type="ECO:0000313" key="2">
    <source>
        <dbReference type="Proteomes" id="UP000011910"/>
    </source>
</evidence>
<accession>M7N111</accession>
<gene>
    <name evidence="1" type="ORF">ADICEAN_02507</name>
</gene>
<dbReference type="eggNOG" id="ENOG5032S49">
    <property type="taxonomic scope" value="Bacteria"/>
</dbReference>
<organism evidence="1 2">
    <name type="scientific">Cesiribacter andamanensis AMV16</name>
    <dbReference type="NCBI Taxonomy" id="1279009"/>
    <lineage>
        <taxon>Bacteria</taxon>
        <taxon>Pseudomonadati</taxon>
        <taxon>Bacteroidota</taxon>
        <taxon>Cytophagia</taxon>
        <taxon>Cytophagales</taxon>
        <taxon>Cesiribacteraceae</taxon>
        <taxon>Cesiribacter</taxon>
    </lineage>
</organism>
<dbReference type="EMBL" id="AODQ01000061">
    <property type="protein sequence ID" value="EMR02358.1"/>
    <property type="molecule type" value="Genomic_DNA"/>
</dbReference>
<comment type="caution">
    <text evidence="1">The sequence shown here is derived from an EMBL/GenBank/DDBJ whole genome shotgun (WGS) entry which is preliminary data.</text>
</comment>
<evidence type="ECO:0000313" key="1">
    <source>
        <dbReference type="EMBL" id="EMR02358.1"/>
    </source>
</evidence>
<protein>
    <recommendedName>
        <fullName evidence="3">Streptogramin lyase</fullName>
    </recommendedName>
</protein>